<evidence type="ECO:0000313" key="3">
    <source>
        <dbReference type="Proteomes" id="UP000256310"/>
    </source>
</evidence>
<keyword evidence="3" id="KW-1185">Reference proteome</keyword>
<accession>A0A3D9FES2</accession>
<organism evidence="2 3">
    <name type="scientific">Parasphingopyxis lamellibrachiae</name>
    <dbReference type="NCBI Taxonomy" id="680125"/>
    <lineage>
        <taxon>Bacteria</taxon>
        <taxon>Pseudomonadati</taxon>
        <taxon>Pseudomonadota</taxon>
        <taxon>Alphaproteobacteria</taxon>
        <taxon>Sphingomonadales</taxon>
        <taxon>Sphingomonadaceae</taxon>
        <taxon>Parasphingopyxis</taxon>
    </lineage>
</organism>
<name>A0A3D9FES2_9SPHN</name>
<evidence type="ECO:0000313" key="2">
    <source>
        <dbReference type="EMBL" id="RED16062.1"/>
    </source>
</evidence>
<gene>
    <name evidence="2" type="ORF">DFR46_1073</name>
</gene>
<comment type="caution">
    <text evidence="2">The sequence shown here is derived from an EMBL/GenBank/DDBJ whole genome shotgun (WGS) entry which is preliminary data.</text>
</comment>
<dbReference type="RefSeq" id="WP_116235509.1">
    <property type="nucleotide sequence ID" value="NZ_QRDP01000004.1"/>
</dbReference>
<dbReference type="EMBL" id="QRDP01000004">
    <property type="protein sequence ID" value="RED16062.1"/>
    <property type="molecule type" value="Genomic_DNA"/>
</dbReference>
<sequence length="123" mass="12926">MENPQPGQPPRPQVQPVQSGESNGMALAAMIIGLIAVLLALIPIIGFISWILAPLAIVFGLIGKNSPTGGGFAWTGIISGGVALLICVAWLMLWWGVVNFGEEVARDYESQVRAAQSANEASK</sequence>
<dbReference type="AlphaFoldDB" id="A0A3D9FES2"/>
<keyword evidence="1" id="KW-0812">Transmembrane</keyword>
<reference evidence="2 3" key="1">
    <citation type="submission" date="2018-07" db="EMBL/GenBank/DDBJ databases">
        <title>Genomic Encyclopedia of Type Strains, Phase IV (KMG-IV): sequencing the most valuable type-strain genomes for metagenomic binning, comparative biology and taxonomic classification.</title>
        <authorList>
            <person name="Goeker M."/>
        </authorList>
    </citation>
    <scope>NUCLEOTIDE SEQUENCE [LARGE SCALE GENOMIC DNA]</scope>
    <source>
        <strain evidence="2 3">DSM 26725</strain>
    </source>
</reference>
<evidence type="ECO:0000256" key="1">
    <source>
        <dbReference type="SAM" id="Phobius"/>
    </source>
</evidence>
<dbReference type="Proteomes" id="UP000256310">
    <property type="component" value="Unassembled WGS sequence"/>
</dbReference>
<proteinExistence type="predicted"/>
<protein>
    <recommendedName>
        <fullName evidence="4">DUF4190 domain-containing protein</fullName>
    </recommendedName>
</protein>
<keyword evidence="1" id="KW-0472">Membrane</keyword>
<feature type="transmembrane region" description="Helical" evidence="1">
    <location>
        <begin position="71"/>
        <end position="95"/>
    </location>
</feature>
<evidence type="ECO:0008006" key="4">
    <source>
        <dbReference type="Google" id="ProtNLM"/>
    </source>
</evidence>
<feature type="transmembrane region" description="Helical" evidence="1">
    <location>
        <begin position="26"/>
        <end position="59"/>
    </location>
</feature>
<keyword evidence="1" id="KW-1133">Transmembrane helix</keyword>